<protein>
    <submittedName>
        <fullName evidence="2">Helix-turn-helix transcriptional regulator</fullName>
    </submittedName>
</protein>
<dbReference type="PROSITE" id="PS50943">
    <property type="entry name" value="HTH_CROC1"/>
    <property type="match status" value="1"/>
</dbReference>
<dbReference type="InterPro" id="IPR001387">
    <property type="entry name" value="Cro/C1-type_HTH"/>
</dbReference>
<dbReference type="Gene3D" id="1.10.260.40">
    <property type="entry name" value="lambda repressor-like DNA-binding domains"/>
    <property type="match status" value="1"/>
</dbReference>
<gene>
    <name evidence="2" type="ORF">H5R63_07865</name>
</gene>
<dbReference type="SMART" id="SM00530">
    <property type="entry name" value="HTH_XRE"/>
    <property type="match status" value="1"/>
</dbReference>
<dbReference type="EMBL" id="JACIUY010000064">
    <property type="protein sequence ID" value="MBB1086690.1"/>
    <property type="molecule type" value="Genomic_DNA"/>
</dbReference>
<dbReference type="CDD" id="cd00093">
    <property type="entry name" value="HTH_XRE"/>
    <property type="match status" value="1"/>
</dbReference>
<sequence>MPGVVIPDANDVLKKVINDRGLKKNYLAKEIGISASSMSALLHGNKKFTAEIALKLSKALNVPQDYFLNKSYS</sequence>
<dbReference type="GO" id="GO:0003677">
    <property type="term" value="F:DNA binding"/>
    <property type="evidence" value="ECO:0007669"/>
    <property type="project" value="InterPro"/>
</dbReference>
<comment type="caution">
    <text evidence="2">The sequence shown here is derived from an EMBL/GenBank/DDBJ whole genome shotgun (WGS) entry which is preliminary data.</text>
</comment>
<name>A0A7W3U126_9LACO</name>
<accession>A0A7W3U126</accession>
<proteinExistence type="predicted"/>
<dbReference type="RefSeq" id="WP_182581559.1">
    <property type="nucleotide sequence ID" value="NZ_JACIUY010000064.1"/>
</dbReference>
<dbReference type="InterPro" id="IPR010982">
    <property type="entry name" value="Lambda_DNA-bd_dom_sf"/>
</dbReference>
<evidence type="ECO:0000259" key="1">
    <source>
        <dbReference type="PROSITE" id="PS50943"/>
    </source>
</evidence>
<dbReference type="SUPFAM" id="SSF47413">
    <property type="entry name" value="lambda repressor-like DNA-binding domains"/>
    <property type="match status" value="1"/>
</dbReference>
<dbReference type="Proteomes" id="UP000518255">
    <property type="component" value="Unassembled WGS sequence"/>
</dbReference>
<dbReference type="AlphaFoldDB" id="A0A7W3U126"/>
<evidence type="ECO:0000313" key="3">
    <source>
        <dbReference type="Proteomes" id="UP000518255"/>
    </source>
</evidence>
<reference evidence="2 3" key="1">
    <citation type="submission" date="2020-07" db="EMBL/GenBank/DDBJ databases">
        <title>Description of Limosilactobacillus balticus sp. nov., Limosilactobacillus agrestis sp. nov., Limosilactobacillus albertensis sp. nov., Limosilactobacillus rudii sp. nov., Limosilactobacillus fastidiosus sp. nov., five novel Limosilactobacillus species isolated from the vertebrate gastrointestinal tract, and proposal of 6 subspecies of Limosilactobacillus reuteri adapted to the gastrointestinal tract of specific vertebrate hosts.</title>
        <authorList>
            <person name="Li F."/>
            <person name="Cheng C."/>
            <person name="Zheng J."/>
            <person name="Quevedo R.M."/>
            <person name="Li J."/>
            <person name="Roos S."/>
            <person name="Gaenzle M.G."/>
            <person name="Walter J."/>
        </authorList>
    </citation>
    <scope>NUCLEOTIDE SEQUENCE [LARGE SCALE GENOMIC DNA]</scope>
    <source>
        <strain evidence="2 3">WF-MA3-C</strain>
    </source>
</reference>
<feature type="domain" description="HTH cro/C1-type" evidence="1">
    <location>
        <begin position="13"/>
        <end position="67"/>
    </location>
</feature>
<organism evidence="2 3">
    <name type="scientific">Limosilactobacillus fastidiosus</name>
    <dbReference type="NCBI Taxonomy" id="2759855"/>
    <lineage>
        <taxon>Bacteria</taxon>
        <taxon>Bacillati</taxon>
        <taxon>Bacillota</taxon>
        <taxon>Bacilli</taxon>
        <taxon>Lactobacillales</taxon>
        <taxon>Lactobacillaceae</taxon>
        <taxon>Limosilactobacillus</taxon>
    </lineage>
</organism>
<evidence type="ECO:0000313" key="2">
    <source>
        <dbReference type="EMBL" id="MBB1086690.1"/>
    </source>
</evidence>
<dbReference type="Pfam" id="PF12844">
    <property type="entry name" value="HTH_19"/>
    <property type="match status" value="1"/>
</dbReference>